<keyword evidence="2" id="KW-1185">Reference proteome</keyword>
<accession>A0A8M1GDL5</accession>
<reference evidence="3" key="1">
    <citation type="submission" date="2025-08" db="UniProtKB">
        <authorList>
            <consortium name="RefSeq"/>
        </authorList>
    </citation>
    <scope>IDENTIFICATION</scope>
    <source>
        <tissue evidence="3">Whole blood</tissue>
    </source>
</reference>
<feature type="compositionally biased region" description="Low complexity" evidence="1">
    <location>
        <begin position="1"/>
        <end position="22"/>
    </location>
</feature>
<evidence type="ECO:0000313" key="2">
    <source>
        <dbReference type="Proteomes" id="UP000261680"/>
    </source>
</evidence>
<organism evidence="2 3">
    <name type="scientific">Ursus maritimus</name>
    <name type="common">Polar bear</name>
    <name type="synonym">Thalarctos maritimus</name>
    <dbReference type="NCBI Taxonomy" id="29073"/>
    <lineage>
        <taxon>Eukaryota</taxon>
        <taxon>Metazoa</taxon>
        <taxon>Chordata</taxon>
        <taxon>Craniata</taxon>
        <taxon>Vertebrata</taxon>
        <taxon>Euteleostomi</taxon>
        <taxon>Mammalia</taxon>
        <taxon>Eutheria</taxon>
        <taxon>Laurasiatheria</taxon>
        <taxon>Carnivora</taxon>
        <taxon>Caniformia</taxon>
        <taxon>Ursidae</taxon>
        <taxon>Ursus</taxon>
    </lineage>
</organism>
<protein>
    <submittedName>
        <fullName evidence="3">Uncharacterized protein LOC103660103</fullName>
    </submittedName>
</protein>
<evidence type="ECO:0000313" key="3">
    <source>
        <dbReference type="RefSeq" id="XP_040493746.1"/>
    </source>
</evidence>
<dbReference type="GeneID" id="103660103"/>
<dbReference type="Proteomes" id="UP000261680">
    <property type="component" value="Unplaced"/>
</dbReference>
<name>A0A8M1GDL5_URSMA</name>
<dbReference type="KEGG" id="umr:103660103"/>
<sequence>MATGSPSRSASAAAPQQKQSPRVPGGRTYAVVLGRLEVPGAALGALLDLTHPEEAECCGGGGAPVLALPGGRAEHAGPDAQGLHQAGGQEQAPAVGVAVAAVEGRLALELQHLGALRDAHHAGPAGGGAACVVVGIVGEVDAAVPEKGVHEVQAARAPAQLEAAQLLRGQAASLRVLEGDGGVAVGRRRVAAARRLGLRQHVGGGHCQLIVCLWRRKSGAVPTFRHEKGRRPGSMSMCSLKILPPRWARSHWHRISFEHGSWLSGSSASGLCDISPQECASAMPSIQSTNSIFILITDTGLLRDRQISSSPDLAPSHPPLTFKDKLDILGSLMAQGQVTHTAFCGVEIEIILSSKDGTFFEGTLFLPCYDFCALII</sequence>
<evidence type="ECO:0000256" key="1">
    <source>
        <dbReference type="SAM" id="MobiDB-lite"/>
    </source>
</evidence>
<feature type="region of interest" description="Disordered" evidence="1">
    <location>
        <begin position="1"/>
        <end position="25"/>
    </location>
</feature>
<gene>
    <name evidence="3" type="primary">LOC103660103</name>
</gene>
<dbReference type="AlphaFoldDB" id="A0A8M1GDL5"/>
<proteinExistence type="predicted"/>
<dbReference type="RefSeq" id="XP_040493746.1">
    <property type="nucleotide sequence ID" value="XM_040637812.1"/>
</dbReference>